<feature type="compositionally biased region" description="Basic and acidic residues" evidence="1">
    <location>
        <begin position="41"/>
        <end position="57"/>
    </location>
</feature>
<evidence type="ECO:0000256" key="1">
    <source>
        <dbReference type="SAM" id="MobiDB-lite"/>
    </source>
</evidence>
<dbReference type="Proteomes" id="UP000399805">
    <property type="component" value="Unassembled WGS sequence"/>
</dbReference>
<organism evidence="2 3">
    <name type="scientific">Amycolatopsis camponoti</name>
    <dbReference type="NCBI Taxonomy" id="2606593"/>
    <lineage>
        <taxon>Bacteria</taxon>
        <taxon>Bacillati</taxon>
        <taxon>Actinomycetota</taxon>
        <taxon>Actinomycetes</taxon>
        <taxon>Pseudonocardiales</taxon>
        <taxon>Pseudonocardiaceae</taxon>
        <taxon>Amycolatopsis</taxon>
    </lineage>
</organism>
<sequence>MGAHGAVLRGRSWSGRRDSPRRAGPQRTRHGVRCVPRGRHREREDTRITSDRGRETTATRTAGSLRSTRSWTPGSVTADFRAANRISARKRRRPPRSSGVAFGV</sequence>
<feature type="region of interest" description="Disordered" evidence="1">
    <location>
        <begin position="1"/>
        <end position="104"/>
    </location>
</feature>
<gene>
    <name evidence="2" type="ORF">AA23TX_03862</name>
</gene>
<evidence type="ECO:0000313" key="3">
    <source>
        <dbReference type="Proteomes" id="UP000399805"/>
    </source>
</evidence>
<dbReference type="AlphaFoldDB" id="A0A6I8LP56"/>
<feature type="compositionally biased region" description="Basic residues" evidence="1">
    <location>
        <begin position="27"/>
        <end position="40"/>
    </location>
</feature>
<evidence type="ECO:0000313" key="2">
    <source>
        <dbReference type="EMBL" id="VVJ18841.1"/>
    </source>
</evidence>
<accession>A0A6I8LP56</accession>
<feature type="compositionally biased region" description="Polar residues" evidence="1">
    <location>
        <begin position="64"/>
        <end position="75"/>
    </location>
</feature>
<proteinExistence type="predicted"/>
<reference evidence="2 3" key="1">
    <citation type="submission" date="2019-09" db="EMBL/GenBank/DDBJ databases">
        <authorList>
            <person name="Leyn A S."/>
        </authorList>
    </citation>
    <scope>NUCLEOTIDE SEQUENCE [LARGE SCALE GENOMIC DNA]</scope>
    <source>
        <strain evidence="2">AA231_1</strain>
    </source>
</reference>
<keyword evidence="3" id="KW-1185">Reference proteome</keyword>
<protein>
    <submittedName>
        <fullName evidence="2">Uncharacterized protein</fullName>
    </submittedName>
</protein>
<dbReference type="EMBL" id="CABVGP010000001">
    <property type="protein sequence ID" value="VVJ18841.1"/>
    <property type="molecule type" value="Genomic_DNA"/>
</dbReference>
<name>A0A6I8LP56_9PSEU</name>